<evidence type="ECO:0000313" key="2">
    <source>
        <dbReference type="EMBL" id="JAD97815.1"/>
    </source>
</evidence>
<dbReference type="EMBL" id="GBRH01200080">
    <property type="protein sequence ID" value="JAD97815.1"/>
    <property type="molecule type" value="Transcribed_RNA"/>
</dbReference>
<evidence type="ECO:0000256" key="1">
    <source>
        <dbReference type="SAM" id="MobiDB-lite"/>
    </source>
</evidence>
<organism evidence="2">
    <name type="scientific">Arundo donax</name>
    <name type="common">Giant reed</name>
    <name type="synonym">Donax arundinaceus</name>
    <dbReference type="NCBI Taxonomy" id="35708"/>
    <lineage>
        <taxon>Eukaryota</taxon>
        <taxon>Viridiplantae</taxon>
        <taxon>Streptophyta</taxon>
        <taxon>Embryophyta</taxon>
        <taxon>Tracheophyta</taxon>
        <taxon>Spermatophyta</taxon>
        <taxon>Magnoliopsida</taxon>
        <taxon>Liliopsida</taxon>
        <taxon>Poales</taxon>
        <taxon>Poaceae</taxon>
        <taxon>PACMAD clade</taxon>
        <taxon>Arundinoideae</taxon>
        <taxon>Arundineae</taxon>
        <taxon>Arundo</taxon>
    </lineage>
</organism>
<sequence length="20" mass="2488">MDEEMFECWRARNQESAQIN</sequence>
<proteinExistence type="predicted"/>
<dbReference type="AlphaFoldDB" id="A0A0A9EIX0"/>
<reference evidence="2" key="2">
    <citation type="journal article" date="2015" name="Data Brief">
        <title>Shoot transcriptome of the giant reed, Arundo donax.</title>
        <authorList>
            <person name="Barrero R.A."/>
            <person name="Guerrero F.D."/>
            <person name="Moolhuijzen P."/>
            <person name="Goolsby J.A."/>
            <person name="Tidwell J."/>
            <person name="Bellgard S.E."/>
            <person name="Bellgard M.I."/>
        </authorList>
    </citation>
    <scope>NUCLEOTIDE SEQUENCE</scope>
    <source>
        <tissue evidence="2">Shoot tissue taken approximately 20 cm above the soil surface</tissue>
    </source>
</reference>
<protein>
    <submittedName>
        <fullName evidence="2">Uncharacterized protein</fullName>
    </submittedName>
</protein>
<name>A0A0A9EIX0_ARUDO</name>
<feature type="region of interest" description="Disordered" evidence="1">
    <location>
        <begin position="1"/>
        <end position="20"/>
    </location>
</feature>
<reference evidence="2" key="1">
    <citation type="submission" date="2014-09" db="EMBL/GenBank/DDBJ databases">
        <authorList>
            <person name="Magalhaes I.L.F."/>
            <person name="Oliveira U."/>
            <person name="Santos F.R."/>
            <person name="Vidigal T.H.D.A."/>
            <person name="Brescovit A.D."/>
            <person name="Santos A.J."/>
        </authorList>
    </citation>
    <scope>NUCLEOTIDE SEQUENCE</scope>
    <source>
        <tissue evidence="2">Shoot tissue taken approximately 20 cm above the soil surface</tissue>
    </source>
</reference>
<accession>A0A0A9EIX0</accession>